<dbReference type="Proteomes" id="UP000789702">
    <property type="component" value="Unassembled WGS sequence"/>
</dbReference>
<feature type="non-terminal residue" evidence="1">
    <location>
        <position position="133"/>
    </location>
</feature>
<reference evidence="1" key="1">
    <citation type="submission" date="2021-06" db="EMBL/GenBank/DDBJ databases">
        <authorList>
            <person name="Kallberg Y."/>
            <person name="Tangrot J."/>
            <person name="Rosling A."/>
        </authorList>
    </citation>
    <scope>NUCLEOTIDE SEQUENCE</scope>
    <source>
        <strain evidence="1">IL203A</strain>
    </source>
</reference>
<dbReference type="EMBL" id="CAJVPU010029320">
    <property type="protein sequence ID" value="CAG8710359.1"/>
    <property type="molecule type" value="Genomic_DNA"/>
</dbReference>
<organism evidence="1 2">
    <name type="scientific">Dentiscutata heterogama</name>
    <dbReference type="NCBI Taxonomy" id="1316150"/>
    <lineage>
        <taxon>Eukaryota</taxon>
        <taxon>Fungi</taxon>
        <taxon>Fungi incertae sedis</taxon>
        <taxon>Mucoromycota</taxon>
        <taxon>Glomeromycotina</taxon>
        <taxon>Glomeromycetes</taxon>
        <taxon>Diversisporales</taxon>
        <taxon>Gigasporaceae</taxon>
        <taxon>Dentiscutata</taxon>
    </lineage>
</organism>
<comment type="caution">
    <text evidence="1">The sequence shown here is derived from an EMBL/GenBank/DDBJ whole genome shotgun (WGS) entry which is preliminary data.</text>
</comment>
<proteinExistence type="predicted"/>
<gene>
    <name evidence="1" type="ORF">DHETER_LOCUS12223</name>
</gene>
<accession>A0ACA9PH37</accession>
<protein>
    <submittedName>
        <fullName evidence="1">11453_t:CDS:1</fullName>
    </submittedName>
</protein>
<sequence>QDFKKPRQLVSEAIIRHNKNLDKFKLIPQEETNLQATTKFLKLFYESTNVLSSSIYIILDILILLIDDIVDNILSCIQGLARPEFLKMATTQIFKKIQKYANKIYDKTAFIAAILNSQIKLELIPTNMNMKTN</sequence>
<evidence type="ECO:0000313" key="2">
    <source>
        <dbReference type="Proteomes" id="UP000789702"/>
    </source>
</evidence>
<feature type="non-terminal residue" evidence="1">
    <location>
        <position position="1"/>
    </location>
</feature>
<evidence type="ECO:0000313" key="1">
    <source>
        <dbReference type="EMBL" id="CAG8710359.1"/>
    </source>
</evidence>
<name>A0ACA9PH37_9GLOM</name>
<keyword evidence="2" id="KW-1185">Reference proteome</keyword>